<feature type="compositionally biased region" description="Polar residues" evidence="1">
    <location>
        <begin position="272"/>
        <end position="282"/>
    </location>
</feature>
<protein>
    <recommendedName>
        <fullName evidence="2">Arrestin-like N-terminal domain-containing protein</fullName>
    </recommendedName>
</protein>
<feature type="compositionally biased region" description="Basic and acidic residues" evidence="1">
    <location>
        <begin position="804"/>
        <end position="814"/>
    </location>
</feature>
<organism evidence="3 4">
    <name type="scientific">Sodiomyces alkalinus (strain CBS 110278 / VKM F-3762 / F11)</name>
    <name type="common">Alkaliphilic filamentous fungus</name>
    <dbReference type="NCBI Taxonomy" id="1314773"/>
    <lineage>
        <taxon>Eukaryota</taxon>
        <taxon>Fungi</taxon>
        <taxon>Dikarya</taxon>
        <taxon>Ascomycota</taxon>
        <taxon>Pezizomycotina</taxon>
        <taxon>Sordariomycetes</taxon>
        <taxon>Hypocreomycetidae</taxon>
        <taxon>Glomerellales</taxon>
        <taxon>Plectosphaerellaceae</taxon>
        <taxon>Sodiomyces</taxon>
    </lineage>
</organism>
<dbReference type="AlphaFoldDB" id="A0A3N2PSE0"/>
<feature type="compositionally biased region" description="Polar residues" evidence="1">
    <location>
        <begin position="247"/>
        <end position="259"/>
    </location>
</feature>
<evidence type="ECO:0000259" key="2">
    <source>
        <dbReference type="Pfam" id="PF00339"/>
    </source>
</evidence>
<sequence>MGTYLNPVSPVDRKPSPARSFLSRFALPNRNRTRHLADFHISPSEPHRQYSAGDKVYGSVIVTVVKPIRITHLTVSLHGYVRVSKGPAVADRELANPVLSGYPSTQYHGNGYASLFQDEQVLAGEGRLEAAKYQFRFELQFPGKGLPSSIDFERGTISYMITATMTRPTSINATTTCERKIALIEKIDIGLLPRPRPKMIYVEPISKKSRRRKQAAGQERPPISSDVTDQGSDRDSVTESTPIGAEVQSQDANDMQGSPIQHDVRSEVSAESGRTSGSNLSDQVPDMQVATALAANAKLQAVDDKTIIATMQLLRGGALAGDTTTVRVTVQHTKPLKSMHGLIITLYRRGEIDTAPPSSLFADVVSEHDSQRLTKEDYFPRSRTGLSGLSLSSSSRSRPHFRKDLSQVVAPLIIDPDTLETTVSATVKVPEDAFPTIKGVPGGMISFRYYVEVVMDLGGRMASYLQGSNQSRGGGGYGAGTSAMDGSNYMSRGGNIIDTEALRHRNLKGVVWGSLELVMGTVDSTRERGRSNTLMTYQLRDDSTSQDEIISPWSEDIPVESGPGHWQPSAPSTPAPSQPAPLQPAPSQPTPSQPLSPRAQLLNGQATAAPPQAVGLGVNEEAPAYVPPPRLPDEGTLTDKQRVRLQEQRLLPSRPPRSPEAEAGPSRSAAAEPEPNIYDADDEPAMVPPMTSALETAPSSAETDGVEQGPSAPTLEDIESGQGEDKLELERQRLLREASAPPQFPDDYESGPSRPSAPTARQAEDFEPSAPVLTEEDEYGAQYAYGTEARAETGGISSSANHSARSEPLPRYER</sequence>
<dbReference type="Pfam" id="PF00339">
    <property type="entry name" value="Arrestin_N"/>
    <property type="match status" value="1"/>
</dbReference>
<dbReference type="RefSeq" id="XP_028465206.1">
    <property type="nucleotide sequence ID" value="XM_028612975.1"/>
</dbReference>
<accession>A0A3N2PSE0</accession>
<reference evidence="3 4" key="1">
    <citation type="journal article" date="2018" name="Mol. Ecol.">
        <title>The obligate alkalophilic soda-lake fungus Sodiomyces alkalinus has shifted to a protein diet.</title>
        <authorList>
            <person name="Grum-Grzhimaylo A.A."/>
            <person name="Falkoski D.L."/>
            <person name="van den Heuvel J."/>
            <person name="Valero-Jimenez C.A."/>
            <person name="Min B."/>
            <person name="Choi I.G."/>
            <person name="Lipzen A."/>
            <person name="Daum C.G."/>
            <person name="Aanen D.K."/>
            <person name="Tsang A."/>
            <person name="Henrissat B."/>
            <person name="Bilanenko E.N."/>
            <person name="de Vries R.P."/>
            <person name="van Kan J.A.L."/>
            <person name="Grigoriev I.V."/>
            <person name="Debets A.J.M."/>
        </authorList>
    </citation>
    <scope>NUCLEOTIDE SEQUENCE [LARGE SCALE GENOMIC DNA]</scope>
    <source>
        <strain evidence="3 4">F11</strain>
    </source>
</reference>
<feature type="region of interest" description="Disordered" evidence="1">
    <location>
        <begin position="202"/>
        <end position="282"/>
    </location>
</feature>
<evidence type="ECO:0000313" key="3">
    <source>
        <dbReference type="EMBL" id="ROT37400.1"/>
    </source>
</evidence>
<dbReference type="GO" id="GO:0005829">
    <property type="term" value="C:cytosol"/>
    <property type="evidence" value="ECO:0007669"/>
    <property type="project" value="TreeGrafter"/>
</dbReference>
<feature type="region of interest" description="Disordered" evidence="1">
    <location>
        <begin position="613"/>
        <end position="814"/>
    </location>
</feature>
<name>A0A3N2PSE0_SODAK</name>
<feature type="compositionally biased region" description="Polar residues" evidence="1">
    <location>
        <begin position="693"/>
        <end position="702"/>
    </location>
</feature>
<gene>
    <name evidence="3" type="ORF">SODALDRAFT_340699</name>
</gene>
<dbReference type="EMBL" id="ML119057">
    <property type="protein sequence ID" value="ROT37400.1"/>
    <property type="molecule type" value="Genomic_DNA"/>
</dbReference>
<dbReference type="GeneID" id="39581453"/>
<dbReference type="OrthoDB" id="7785529at2759"/>
<dbReference type="STRING" id="1314773.A0A3N2PSE0"/>
<dbReference type="InterPro" id="IPR050357">
    <property type="entry name" value="Arrestin_domain-protein"/>
</dbReference>
<dbReference type="InterPro" id="IPR014756">
    <property type="entry name" value="Ig_E-set"/>
</dbReference>
<proteinExistence type="predicted"/>
<evidence type="ECO:0000313" key="4">
    <source>
        <dbReference type="Proteomes" id="UP000272025"/>
    </source>
</evidence>
<dbReference type="GO" id="GO:0070086">
    <property type="term" value="P:ubiquitin-dependent endocytosis"/>
    <property type="evidence" value="ECO:0007669"/>
    <property type="project" value="TreeGrafter"/>
</dbReference>
<dbReference type="InterPro" id="IPR014752">
    <property type="entry name" value="Arrestin-like_C"/>
</dbReference>
<dbReference type="GO" id="GO:0031625">
    <property type="term" value="F:ubiquitin protein ligase binding"/>
    <property type="evidence" value="ECO:0007669"/>
    <property type="project" value="TreeGrafter"/>
</dbReference>
<dbReference type="Proteomes" id="UP000272025">
    <property type="component" value="Unassembled WGS sequence"/>
</dbReference>
<feature type="compositionally biased region" description="Pro residues" evidence="1">
    <location>
        <begin position="571"/>
        <end position="594"/>
    </location>
</feature>
<dbReference type="PANTHER" id="PTHR11188:SF161">
    <property type="entry name" value="PH-RESPONSE REGULATOR PROTEIN PALF_RIM8"/>
    <property type="match status" value="1"/>
</dbReference>
<dbReference type="SUPFAM" id="SSF81296">
    <property type="entry name" value="E set domains"/>
    <property type="match status" value="1"/>
</dbReference>
<feature type="region of interest" description="Disordered" evidence="1">
    <location>
        <begin position="554"/>
        <end position="598"/>
    </location>
</feature>
<dbReference type="Gene3D" id="2.60.40.640">
    <property type="match status" value="1"/>
</dbReference>
<dbReference type="PANTHER" id="PTHR11188">
    <property type="entry name" value="ARRESTIN DOMAIN CONTAINING PROTEIN"/>
    <property type="match status" value="1"/>
</dbReference>
<dbReference type="GO" id="GO:0030674">
    <property type="term" value="F:protein-macromolecule adaptor activity"/>
    <property type="evidence" value="ECO:0007669"/>
    <property type="project" value="TreeGrafter"/>
</dbReference>
<keyword evidence="4" id="KW-1185">Reference proteome</keyword>
<feature type="domain" description="Arrestin-like N-terminal" evidence="2">
    <location>
        <begin position="40"/>
        <end position="189"/>
    </location>
</feature>
<feature type="compositionally biased region" description="Basic and acidic residues" evidence="1">
    <location>
        <begin position="631"/>
        <end position="647"/>
    </location>
</feature>
<dbReference type="InterPro" id="IPR011021">
    <property type="entry name" value="Arrestin-like_N"/>
</dbReference>
<evidence type="ECO:0000256" key="1">
    <source>
        <dbReference type="SAM" id="MobiDB-lite"/>
    </source>
</evidence>
<feature type="compositionally biased region" description="Basic and acidic residues" evidence="1">
    <location>
        <begin position="723"/>
        <end position="736"/>
    </location>
</feature>
<dbReference type="GO" id="GO:0005886">
    <property type="term" value="C:plasma membrane"/>
    <property type="evidence" value="ECO:0007669"/>
    <property type="project" value="TreeGrafter"/>
</dbReference>